<gene>
    <name evidence="1" type="ORF">Cboi02_000406400</name>
</gene>
<keyword evidence="2" id="KW-1185">Reference proteome</keyword>
<dbReference type="Proteomes" id="UP001165120">
    <property type="component" value="Unassembled WGS sequence"/>
</dbReference>
<reference evidence="1" key="1">
    <citation type="submission" date="2023-04" db="EMBL/GenBank/DDBJ databases">
        <title>Candida boidinii NBRC 10035.</title>
        <authorList>
            <person name="Ichikawa N."/>
            <person name="Sato H."/>
            <person name="Tonouchi N."/>
        </authorList>
    </citation>
    <scope>NUCLEOTIDE SEQUENCE</scope>
    <source>
        <strain evidence="1">NBRC 10035</strain>
    </source>
</reference>
<evidence type="ECO:0000313" key="2">
    <source>
        <dbReference type="Proteomes" id="UP001165120"/>
    </source>
</evidence>
<name>A0A9W6T5J2_CANBO</name>
<protein>
    <submittedName>
        <fullName evidence="1">Unnamed protein product</fullName>
    </submittedName>
</protein>
<organism evidence="1 2">
    <name type="scientific">Candida boidinii</name>
    <name type="common">Yeast</name>
    <dbReference type="NCBI Taxonomy" id="5477"/>
    <lineage>
        <taxon>Eukaryota</taxon>
        <taxon>Fungi</taxon>
        <taxon>Dikarya</taxon>
        <taxon>Ascomycota</taxon>
        <taxon>Saccharomycotina</taxon>
        <taxon>Pichiomycetes</taxon>
        <taxon>Pichiales</taxon>
        <taxon>Pichiaceae</taxon>
        <taxon>Ogataea</taxon>
        <taxon>Ogataea/Candida clade</taxon>
    </lineage>
</organism>
<accession>A0A9W6T5J2</accession>
<dbReference type="AlphaFoldDB" id="A0A9W6T5J2"/>
<comment type="caution">
    <text evidence="1">The sequence shown here is derived from an EMBL/GenBank/DDBJ whole genome shotgun (WGS) entry which is preliminary data.</text>
</comment>
<dbReference type="EMBL" id="BSXN01001538">
    <property type="protein sequence ID" value="GME73492.1"/>
    <property type="molecule type" value="Genomic_DNA"/>
</dbReference>
<proteinExistence type="predicted"/>
<evidence type="ECO:0000313" key="1">
    <source>
        <dbReference type="EMBL" id="GME73492.1"/>
    </source>
</evidence>
<sequence length="336" mass="39089">MKEIDKFKENFEKSKNIEIFQKLISRSKNFRKVDIPIEPLDDIDLNGSIENATISSNCGNLSNGAKPGKKEPLKRTALKKSNINTNTQANGKSLTLNGSLDNISAGDDISPPSSSEINDVYPFIDDKGQAKLRFQKTYEDLKRYIPKIRLTLSEDELKQCNQPLTPNTIYHFVKILTFDSTIDDKLKSIERLQTQLLFKNTSFSEWPKELYRFTGDYFNEVDQLPVDLDLSLWGKSIVFIFSQHDIPAEVTERCYPLYNKVPTPTISTREWAYKLTETFSRYVCDLKDFLYLKYHINRHLRAANLNYDQREYDAINNYIVLSQFLLTKVKENYIVW</sequence>